<dbReference type="PANTHER" id="PTHR42982">
    <property type="entry name" value="SEC-INDEPENDENT PROTEIN TRANSLOCASE PROTEIN TATA"/>
    <property type="match status" value="1"/>
</dbReference>
<evidence type="ECO:0000256" key="7">
    <source>
        <dbReference type="ARBA" id="ARBA00023010"/>
    </source>
</evidence>
<evidence type="ECO:0000256" key="10">
    <source>
        <dbReference type="SAM" id="MobiDB-lite"/>
    </source>
</evidence>
<evidence type="ECO:0000256" key="5">
    <source>
        <dbReference type="ARBA" id="ARBA00022927"/>
    </source>
</evidence>
<feature type="region of interest" description="Disordered" evidence="10">
    <location>
        <begin position="47"/>
        <end position="71"/>
    </location>
</feature>
<feature type="compositionally biased region" description="Basic and acidic residues" evidence="10">
    <location>
        <begin position="49"/>
        <end position="71"/>
    </location>
</feature>
<evidence type="ECO:0000256" key="2">
    <source>
        <dbReference type="ARBA" id="ARBA00022448"/>
    </source>
</evidence>
<comment type="subcellular location">
    <subcellularLocation>
        <location evidence="1 9">Cell membrane</location>
        <topology evidence="1 9">Single-pass membrane protein</topology>
    </subcellularLocation>
</comment>
<dbReference type="PANTHER" id="PTHR42982:SF1">
    <property type="entry name" value="SEC-INDEPENDENT PROTEIN TRANSLOCASE PROTEIN TATA"/>
    <property type="match status" value="1"/>
</dbReference>
<comment type="similarity">
    <text evidence="9">Belongs to the TatA/E family.</text>
</comment>
<name>A0ABW0GY11_9HYPH</name>
<accession>A0ABW0GY11</accession>
<evidence type="ECO:0000256" key="6">
    <source>
        <dbReference type="ARBA" id="ARBA00022989"/>
    </source>
</evidence>
<keyword evidence="2 9" id="KW-0813">Transport</keyword>
<reference evidence="12" key="1">
    <citation type="journal article" date="2019" name="Int. J. Syst. Evol. Microbiol.">
        <title>The Global Catalogue of Microorganisms (GCM) 10K type strain sequencing project: providing services to taxonomists for standard genome sequencing and annotation.</title>
        <authorList>
            <consortium name="The Broad Institute Genomics Platform"/>
            <consortium name="The Broad Institute Genome Sequencing Center for Infectious Disease"/>
            <person name="Wu L."/>
            <person name="Ma J."/>
        </authorList>
    </citation>
    <scope>NUCLEOTIDE SEQUENCE [LARGE SCALE GENOMIC DNA]</scope>
    <source>
        <strain evidence="12">CGMCC 4.1415</strain>
    </source>
</reference>
<dbReference type="Gene3D" id="1.20.5.3310">
    <property type="match status" value="1"/>
</dbReference>
<evidence type="ECO:0000256" key="3">
    <source>
        <dbReference type="ARBA" id="ARBA00022475"/>
    </source>
</evidence>
<evidence type="ECO:0000256" key="8">
    <source>
        <dbReference type="ARBA" id="ARBA00023136"/>
    </source>
</evidence>
<dbReference type="EMBL" id="JBHSLL010000036">
    <property type="protein sequence ID" value="MFC5386555.1"/>
    <property type="molecule type" value="Genomic_DNA"/>
</dbReference>
<evidence type="ECO:0000256" key="1">
    <source>
        <dbReference type="ARBA" id="ARBA00004162"/>
    </source>
</evidence>
<keyword evidence="7 9" id="KW-0811">Translocation</keyword>
<comment type="subunit">
    <text evidence="9">The Tat system comprises two distinct complexes: a TatABC complex, containing multiple copies of TatA, TatB and TatC subunits, and a separate TatA complex, containing only TatA subunits. Substrates initially bind to the TatABC complex, which probably triggers association of the separate TatA complex to form the active translocon.</text>
</comment>
<keyword evidence="8 9" id="KW-0472">Membrane</keyword>
<evidence type="ECO:0000256" key="9">
    <source>
        <dbReference type="HAMAP-Rule" id="MF_00236"/>
    </source>
</evidence>
<dbReference type="NCBIfam" id="TIGR01411">
    <property type="entry name" value="tatAE"/>
    <property type="match status" value="1"/>
</dbReference>
<gene>
    <name evidence="9" type="primary">tatA</name>
    <name evidence="11" type="ORF">ACFPLB_11335</name>
</gene>
<dbReference type="InterPro" id="IPR006312">
    <property type="entry name" value="TatA/E"/>
</dbReference>
<proteinExistence type="inferred from homology"/>
<comment type="function">
    <text evidence="9">Part of the twin-arginine translocation (Tat) system that transports large folded proteins containing a characteristic twin-arginine motif in their signal peptide across membranes. TatA could form the protein-conducting channel of the Tat system.</text>
</comment>
<organism evidence="11 12">
    <name type="scientific">Aquamicrobium segne</name>
    <dbReference type="NCBI Taxonomy" id="469547"/>
    <lineage>
        <taxon>Bacteria</taxon>
        <taxon>Pseudomonadati</taxon>
        <taxon>Pseudomonadota</taxon>
        <taxon>Alphaproteobacteria</taxon>
        <taxon>Hyphomicrobiales</taxon>
        <taxon>Phyllobacteriaceae</taxon>
        <taxon>Aquamicrobium</taxon>
    </lineage>
</organism>
<keyword evidence="5 9" id="KW-0653">Protein transport</keyword>
<dbReference type="Proteomes" id="UP001596016">
    <property type="component" value="Unassembled WGS sequence"/>
</dbReference>
<comment type="caution">
    <text evidence="11">The sequence shown here is derived from an EMBL/GenBank/DDBJ whole genome shotgun (WGS) entry which is preliminary data.</text>
</comment>
<dbReference type="InterPro" id="IPR003369">
    <property type="entry name" value="TatA/B/E"/>
</dbReference>
<keyword evidence="3 9" id="KW-1003">Cell membrane</keyword>
<keyword evidence="12" id="KW-1185">Reference proteome</keyword>
<dbReference type="HAMAP" id="MF_00236">
    <property type="entry name" value="TatA_E"/>
    <property type="match status" value="1"/>
</dbReference>
<dbReference type="Pfam" id="PF02416">
    <property type="entry name" value="TatA_B_E"/>
    <property type="match status" value="1"/>
</dbReference>
<feature type="transmembrane region" description="Helical" evidence="9">
    <location>
        <begin position="6"/>
        <end position="25"/>
    </location>
</feature>
<evidence type="ECO:0000256" key="4">
    <source>
        <dbReference type="ARBA" id="ARBA00022692"/>
    </source>
</evidence>
<protein>
    <recommendedName>
        <fullName evidence="9">Sec-independent protein translocase protein TatA</fullName>
    </recommendedName>
</protein>
<keyword evidence="6 9" id="KW-1133">Transmembrane helix</keyword>
<keyword evidence="4 9" id="KW-0812">Transmembrane</keyword>
<sequence>MGSFSIWHWLIVLVIVLLVFGRGKIPELMGDVAKGIKSFKKGIAEDETDTRTVEHRADETVAPSKEKVDKS</sequence>
<evidence type="ECO:0000313" key="11">
    <source>
        <dbReference type="EMBL" id="MFC5386555.1"/>
    </source>
</evidence>
<dbReference type="RefSeq" id="WP_378229666.1">
    <property type="nucleotide sequence ID" value="NZ_JBHSLL010000036.1"/>
</dbReference>
<dbReference type="NCBIfam" id="NF001940">
    <property type="entry name" value="PRK00720.1"/>
    <property type="match status" value="1"/>
</dbReference>
<evidence type="ECO:0000313" key="12">
    <source>
        <dbReference type="Proteomes" id="UP001596016"/>
    </source>
</evidence>